<reference evidence="1 2" key="1">
    <citation type="submission" date="2016-10" db="EMBL/GenBank/DDBJ databases">
        <authorList>
            <person name="de Groot N.N."/>
        </authorList>
    </citation>
    <scope>NUCLEOTIDE SEQUENCE [LARGE SCALE GENOMIC DNA]</scope>
    <source>
        <strain evidence="2">L7-484,KACC 16230,DSM 25025</strain>
    </source>
</reference>
<dbReference type="EMBL" id="FNIT01000007">
    <property type="protein sequence ID" value="SDO51528.1"/>
    <property type="molecule type" value="Genomic_DNA"/>
</dbReference>
<organism evidence="1 2">
    <name type="scientific">Aureimonas jatrophae</name>
    <dbReference type="NCBI Taxonomy" id="1166073"/>
    <lineage>
        <taxon>Bacteria</taxon>
        <taxon>Pseudomonadati</taxon>
        <taxon>Pseudomonadota</taxon>
        <taxon>Alphaproteobacteria</taxon>
        <taxon>Hyphomicrobiales</taxon>
        <taxon>Aurantimonadaceae</taxon>
        <taxon>Aureimonas</taxon>
    </lineage>
</organism>
<protein>
    <submittedName>
        <fullName evidence="1">Uncharacterized protein</fullName>
    </submittedName>
</protein>
<evidence type="ECO:0000313" key="1">
    <source>
        <dbReference type="EMBL" id="SDO51528.1"/>
    </source>
</evidence>
<dbReference type="Proteomes" id="UP000198793">
    <property type="component" value="Unassembled WGS sequence"/>
</dbReference>
<accession>A0A1H0K633</accession>
<sequence length="227" mass="25170">MDETRHDGEGLTLLAVLRSGGRYDASWMERLARGARAHIRGLGRIRCLTDLDMAVEGVETVVLRHDWPRWWAKFEAFRPGLTTGTTLLCDLDTVFAGDASALAEPGLAAMEDHFLKGRVSSALLRWQGDELAFLYERFAADPMRWMEPGSCGPVPNSVHGDQVVIDHWLRERGLVPDFLQTRYPRLLDFYDPAKSDPGPVVIFIGDSKPDNAVGPVARLWAGEAVAA</sequence>
<keyword evidence="2" id="KW-1185">Reference proteome</keyword>
<gene>
    <name evidence="1" type="ORF">SAMN05192530_107119</name>
</gene>
<name>A0A1H0K633_9HYPH</name>
<dbReference type="STRING" id="1166073.SAMN05192530_107119"/>
<dbReference type="RefSeq" id="WP_090675124.1">
    <property type="nucleotide sequence ID" value="NZ_FNIT01000007.1"/>
</dbReference>
<dbReference type="OrthoDB" id="564871at2"/>
<dbReference type="AlphaFoldDB" id="A0A1H0K633"/>
<proteinExistence type="predicted"/>
<evidence type="ECO:0000313" key="2">
    <source>
        <dbReference type="Proteomes" id="UP000198793"/>
    </source>
</evidence>